<name>A0AA38I5A0_9CUCU</name>
<protein>
    <recommendedName>
        <fullName evidence="6">Ankyrin repeat protein</fullName>
    </recommendedName>
</protein>
<evidence type="ECO:0000256" key="1">
    <source>
        <dbReference type="ARBA" id="ARBA00022737"/>
    </source>
</evidence>
<dbReference type="Pfam" id="PF13606">
    <property type="entry name" value="Ank_3"/>
    <property type="match status" value="1"/>
</dbReference>
<keyword evidence="5" id="KW-1185">Reference proteome</keyword>
<sequence>MLTELFRQNNEKYMKLMDNTFLLTDLYDYFISEKFNIFYDKMKIDLQNPHLASRIHEEKRKVLDTYERVAFKVVFHDEILQQLNINFEKHIKKIVKKYASLGLVKEFQNDVPLFLHGSFAKYLVATYFYKNIGQSKDVIANILFDGEYNNVRFFFDMLLSKNSKAHIAVLYKNYELLKTYDDSSLTLKDECGRSALHLISSWGKRHPRVNITAAYLVHENPNFDKKSESEAYIEAVTFLQLKNDADECDTLLNATPLSYARKSESLGAELKLLQTKKNELSQLCVHDDIVNILYYSALLGYDDVCTLFTAETLKKCEVPRIIVAADEMPMTDNFDLEEYVLNACVQFVCSVTLLYIACQSGHEKIVQYLTKLGVEINRGNINGWTPLHVASLNGHEEVVEYLATVGAEINLVANDGCTPLHMASNNGHKKVVEFLTTAGAEINRTANNGCTPLYMASFNGHEIYLTTVGAEINRTDNEGYTPLHIASQNDHQKIVEDLATNGAEINRADIDNWTPLYVACLHGHEKVVECLVTLGAEINSATDDGYTPLYVASINGHEKIVECLTTAGADINRADTDGHTPLYVASQNGHRKVVEDLVTHGAEINCAEKDGWTPLHVASWKGHEKVVEYLARVGAEINRVQNDGATPLYLASKNGHVKVVEHLTTAGAQIDRADDLGITPLGTASFFGHETVVECLVTAGAEINRVDNIGLTPLDIASTGDHKKVVEYLRTMSAERN</sequence>
<dbReference type="PRINTS" id="PR01415">
    <property type="entry name" value="ANKYRIN"/>
</dbReference>
<dbReference type="EMBL" id="JALNTZ010000007">
    <property type="protein sequence ID" value="KAJ3647159.1"/>
    <property type="molecule type" value="Genomic_DNA"/>
</dbReference>
<feature type="repeat" description="ANK" evidence="3">
    <location>
        <begin position="610"/>
        <end position="642"/>
    </location>
</feature>
<dbReference type="AlphaFoldDB" id="A0AA38I5A0"/>
<comment type="caution">
    <text evidence="4">The sequence shown here is derived from an EMBL/GenBank/DDBJ whole genome shotgun (WGS) entry which is preliminary data.</text>
</comment>
<gene>
    <name evidence="4" type="ORF">Zmor_024693</name>
</gene>
<dbReference type="Gene3D" id="1.25.40.20">
    <property type="entry name" value="Ankyrin repeat-containing domain"/>
    <property type="match status" value="3"/>
</dbReference>
<dbReference type="Pfam" id="PF12796">
    <property type="entry name" value="Ank_2"/>
    <property type="match status" value="4"/>
</dbReference>
<reference evidence="4" key="1">
    <citation type="journal article" date="2023" name="G3 (Bethesda)">
        <title>Whole genome assemblies of Zophobas morio and Tenebrio molitor.</title>
        <authorList>
            <person name="Kaur S."/>
            <person name="Stinson S.A."/>
            <person name="diCenzo G.C."/>
        </authorList>
    </citation>
    <scope>NUCLEOTIDE SEQUENCE</scope>
    <source>
        <strain evidence="4">QUZm001</strain>
    </source>
</reference>
<evidence type="ECO:0000313" key="4">
    <source>
        <dbReference type="EMBL" id="KAJ3647159.1"/>
    </source>
</evidence>
<dbReference type="InterPro" id="IPR002110">
    <property type="entry name" value="Ankyrin_rpt"/>
</dbReference>
<dbReference type="PANTHER" id="PTHR24188">
    <property type="entry name" value="ANKYRIN REPEAT PROTEIN"/>
    <property type="match status" value="1"/>
</dbReference>
<evidence type="ECO:0008006" key="6">
    <source>
        <dbReference type="Google" id="ProtNLM"/>
    </source>
</evidence>
<feature type="repeat" description="ANK" evidence="3">
    <location>
        <begin position="382"/>
        <end position="414"/>
    </location>
</feature>
<keyword evidence="1" id="KW-0677">Repeat</keyword>
<feature type="repeat" description="ANK" evidence="3">
    <location>
        <begin position="349"/>
        <end position="381"/>
    </location>
</feature>
<feature type="repeat" description="ANK" evidence="3">
    <location>
        <begin position="544"/>
        <end position="576"/>
    </location>
</feature>
<dbReference type="InterPro" id="IPR036770">
    <property type="entry name" value="Ankyrin_rpt-contain_sf"/>
</dbReference>
<feature type="repeat" description="ANK" evidence="3">
    <location>
        <begin position="676"/>
        <end position="708"/>
    </location>
</feature>
<feature type="repeat" description="ANK" evidence="3">
    <location>
        <begin position="415"/>
        <end position="447"/>
    </location>
</feature>
<feature type="repeat" description="ANK" evidence="3">
    <location>
        <begin position="577"/>
        <end position="609"/>
    </location>
</feature>
<feature type="repeat" description="ANK" evidence="3">
    <location>
        <begin position="643"/>
        <end position="675"/>
    </location>
</feature>
<dbReference type="SMART" id="SM00248">
    <property type="entry name" value="ANK"/>
    <property type="match status" value="13"/>
</dbReference>
<accession>A0AA38I5A0</accession>
<evidence type="ECO:0000256" key="3">
    <source>
        <dbReference type="PROSITE-ProRule" id="PRU00023"/>
    </source>
</evidence>
<dbReference type="SUPFAM" id="SSF48403">
    <property type="entry name" value="Ankyrin repeat"/>
    <property type="match status" value="1"/>
</dbReference>
<evidence type="ECO:0000256" key="2">
    <source>
        <dbReference type="ARBA" id="ARBA00023043"/>
    </source>
</evidence>
<proteinExistence type="predicted"/>
<keyword evidence="2 3" id="KW-0040">ANK repeat</keyword>
<dbReference type="PROSITE" id="PS50088">
    <property type="entry name" value="ANK_REPEAT"/>
    <property type="match status" value="10"/>
</dbReference>
<dbReference type="PROSITE" id="PS50297">
    <property type="entry name" value="ANK_REP_REGION"/>
    <property type="match status" value="9"/>
</dbReference>
<feature type="repeat" description="ANK" evidence="3">
    <location>
        <begin position="511"/>
        <end position="543"/>
    </location>
</feature>
<dbReference type="PANTHER" id="PTHR24188:SF29">
    <property type="entry name" value="GH09064P"/>
    <property type="match status" value="1"/>
</dbReference>
<dbReference type="Proteomes" id="UP001168821">
    <property type="component" value="Unassembled WGS sequence"/>
</dbReference>
<feature type="repeat" description="ANK" evidence="3">
    <location>
        <begin position="478"/>
        <end position="510"/>
    </location>
</feature>
<evidence type="ECO:0000313" key="5">
    <source>
        <dbReference type="Proteomes" id="UP001168821"/>
    </source>
</evidence>
<organism evidence="4 5">
    <name type="scientific">Zophobas morio</name>
    <dbReference type="NCBI Taxonomy" id="2755281"/>
    <lineage>
        <taxon>Eukaryota</taxon>
        <taxon>Metazoa</taxon>
        <taxon>Ecdysozoa</taxon>
        <taxon>Arthropoda</taxon>
        <taxon>Hexapoda</taxon>
        <taxon>Insecta</taxon>
        <taxon>Pterygota</taxon>
        <taxon>Neoptera</taxon>
        <taxon>Endopterygota</taxon>
        <taxon>Coleoptera</taxon>
        <taxon>Polyphaga</taxon>
        <taxon>Cucujiformia</taxon>
        <taxon>Tenebrionidae</taxon>
        <taxon>Zophobas</taxon>
    </lineage>
</organism>